<keyword evidence="2" id="KW-1185">Reference proteome</keyword>
<proteinExistence type="predicted"/>
<sequence length="283" mass="31833">MVTLDLPSIEHVVNIIVPEWVDVMIAGTPSRERQALNAGTIRNLCLVSSKVRSFVRKAILWTLAIDDVAQQNPIQLLRTVAAGYQSGYWDIAPLEGLPKPPVLLTVYHSLSVQGRIVAEIAETAEQLQVADLLRSDAVLWRVLANHRLESYVTVLAPNVRWLIEQKPKFEQDNATLTSDQDLPHHAKVALEVVTKYLGRIGEMDTVSLLHPAVMPTLARYALPHYCSTCAWLDKIDATPDLHPFTHMVWYGILLQSYDNRCVTSVWKEFSGLEPIEINEQLEV</sequence>
<name>A0ACC1T986_9APHY</name>
<evidence type="ECO:0000313" key="1">
    <source>
        <dbReference type="EMBL" id="KAJ3555936.1"/>
    </source>
</evidence>
<dbReference type="Proteomes" id="UP001148662">
    <property type="component" value="Unassembled WGS sequence"/>
</dbReference>
<protein>
    <submittedName>
        <fullName evidence="1">Uncharacterized protein</fullName>
    </submittedName>
</protein>
<evidence type="ECO:0000313" key="2">
    <source>
        <dbReference type="Proteomes" id="UP001148662"/>
    </source>
</evidence>
<comment type="caution">
    <text evidence="1">The sequence shown here is derived from an EMBL/GenBank/DDBJ whole genome shotgun (WGS) entry which is preliminary data.</text>
</comment>
<dbReference type="EMBL" id="JANHOG010000286">
    <property type="protein sequence ID" value="KAJ3555936.1"/>
    <property type="molecule type" value="Genomic_DNA"/>
</dbReference>
<organism evidence="1 2">
    <name type="scientific">Phlebia brevispora</name>
    <dbReference type="NCBI Taxonomy" id="194682"/>
    <lineage>
        <taxon>Eukaryota</taxon>
        <taxon>Fungi</taxon>
        <taxon>Dikarya</taxon>
        <taxon>Basidiomycota</taxon>
        <taxon>Agaricomycotina</taxon>
        <taxon>Agaricomycetes</taxon>
        <taxon>Polyporales</taxon>
        <taxon>Meruliaceae</taxon>
        <taxon>Phlebia</taxon>
    </lineage>
</organism>
<accession>A0ACC1T986</accession>
<gene>
    <name evidence="1" type="ORF">NM688_g2304</name>
</gene>
<reference evidence="1" key="1">
    <citation type="submission" date="2022-07" db="EMBL/GenBank/DDBJ databases">
        <title>Genome Sequence of Phlebia brevispora.</title>
        <authorList>
            <person name="Buettner E."/>
        </authorList>
    </citation>
    <scope>NUCLEOTIDE SEQUENCE</scope>
    <source>
        <strain evidence="1">MPL23</strain>
    </source>
</reference>